<gene>
    <name evidence="1" type="ORF">AUR64_17390</name>
</gene>
<accession>A0A0W1R4W6</accession>
<sequence>MSVTQLSPSASAQIRTKRVWTLAGSLPHEDEVWTWADAKALGMEWSDFQWLSGNNLIRTVEAGYRTPQNLADAVRHYADAYDSVNCPGGDPLPRLPEESE</sequence>
<dbReference type="Proteomes" id="UP000054387">
    <property type="component" value="Unassembled WGS sequence"/>
</dbReference>
<comment type="caution">
    <text evidence="1">The sequence shown here is derived from an EMBL/GenBank/DDBJ whole genome shotgun (WGS) entry which is preliminary data.</text>
</comment>
<evidence type="ECO:0000313" key="1">
    <source>
        <dbReference type="EMBL" id="KTG08457.1"/>
    </source>
</evidence>
<dbReference type="EMBL" id="LOPU01000030">
    <property type="protein sequence ID" value="KTG08457.1"/>
    <property type="molecule type" value="Genomic_DNA"/>
</dbReference>
<proteinExistence type="predicted"/>
<dbReference type="RefSeq" id="WP_058582741.1">
    <property type="nucleotide sequence ID" value="NZ_LOPU01000030.1"/>
</dbReference>
<dbReference type="STRING" id="1514971.AUR64_17390"/>
<evidence type="ECO:0000313" key="2">
    <source>
        <dbReference type="Proteomes" id="UP000054387"/>
    </source>
</evidence>
<protein>
    <submittedName>
        <fullName evidence="1">Uncharacterized protein</fullName>
    </submittedName>
</protein>
<reference evidence="1 2" key="1">
    <citation type="submission" date="2015-12" db="EMBL/GenBank/DDBJ databases">
        <title>Haloprofundus marisrubri gen. nov., sp. nov., an extremely halophilic archaeon isolated from the Discovery deep brine-seawater interface in the Red Sea.</title>
        <authorList>
            <person name="Zhang G."/>
            <person name="Stingl U."/>
            <person name="Rashid M."/>
        </authorList>
    </citation>
    <scope>NUCLEOTIDE SEQUENCE [LARGE SCALE GENOMIC DNA]</scope>
    <source>
        <strain evidence="1 2">SB9</strain>
    </source>
</reference>
<keyword evidence="2" id="KW-1185">Reference proteome</keyword>
<dbReference type="AlphaFoldDB" id="A0A0W1R4W6"/>
<organism evidence="1 2">
    <name type="scientific">Haloprofundus marisrubri</name>
    <dbReference type="NCBI Taxonomy" id="1514971"/>
    <lineage>
        <taxon>Archaea</taxon>
        <taxon>Methanobacteriati</taxon>
        <taxon>Methanobacteriota</taxon>
        <taxon>Stenosarchaea group</taxon>
        <taxon>Halobacteria</taxon>
        <taxon>Halobacteriales</taxon>
        <taxon>Haloferacaceae</taxon>
        <taxon>Haloprofundus</taxon>
    </lineage>
</organism>
<name>A0A0W1R4W6_9EURY</name>